<dbReference type="EMBL" id="APBN01000003">
    <property type="protein sequence ID" value="EMT52964.1"/>
    <property type="molecule type" value="Genomic_DNA"/>
</dbReference>
<keyword evidence="3" id="KW-1185">Reference proteome</keyword>
<dbReference type="RefSeq" id="WP_003387813.1">
    <property type="nucleotide sequence ID" value="NZ_APBN01000003.1"/>
</dbReference>
<dbReference type="Proteomes" id="UP000012081">
    <property type="component" value="Unassembled WGS sequence"/>
</dbReference>
<dbReference type="AlphaFoldDB" id="M8D9L7"/>
<accession>M8D9L7</accession>
<dbReference type="STRING" id="1300222.I532_09302"/>
<feature type="region of interest" description="Disordered" evidence="1">
    <location>
        <begin position="1"/>
        <end position="38"/>
    </location>
</feature>
<evidence type="ECO:0000256" key="1">
    <source>
        <dbReference type="SAM" id="MobiDB-lite"/>
    </source>
</evidence>
<sequence length="152" mass="17199">MPKVRESPGFFAGQGSESPDSFFDGKQDGGGSGPEKMQRQRKFFEKNVNPLTRKNRTAKPFLTEHSFGQKSGKMFFISLTPPRRVAIIRHNTLFSDNNEILKILIQTGYDKDGACHFFYREPRMMRTGQRMQSIARLRAALLKVAAAIAASR</sequence>
<comment type="caution">
    <text evidence="2">The sequence shown here is derived from an EMBL/GenBank/DDBJ whole genome shotgun (WGS) entry which is preliminary data.</text>
</comment>
<evidence type="ECO:0000313" key="2">
    <source>
        <dbReference type="EMBL" id="EMT52964.1"/>
    </source>
</evidence>
<name>M8D9L7_9BACL</name>
<organism evidence="2 3">
    <name type="scientific">Brevibacillus borstelensis AK1</name>
    <dbReference type="NCBI Taxonomy" id="1300222"/>
    <lineage>
        <taxon>Bacteria</taxon>
        <taxon>Bacillati</taxon>
        <taxon>Bacillota</taxon>
        <taxon>Bacilli</taxon>
        <taxon>Bacillales</taxon>
        <taxon>Paenibacillaceae</taxon>
        <taxon>Brevibacillus</taxon>
    </lineage>
</organism>
<dbReference type="GeneID" id="89500974"/>
<evidence type="ECO:0000313" key="3">
    <source>
        <dbReference type="Proteomes" id="UP000012081"/>
    </source>
</evidence>
<protein>
    <submittedName>
        <fullName evidence="2">Uncharacterized protein</fullName>
    </submittedName>
</protein>
<proteinExistence type="predicted"/>
<gene>
    <name evidence="2" type="ORF">I532_09302</name>
</gene>
<reference evidence="2 3" key="1">
    <citation type="submission" date="2013-03" db="EMBL/GenBank/DDBJ databases">
        <title>Assembly of a new bacterial strain Brevibacillus borstelensis AK1.</title>
        <authorList>
            <person name="Rajan I."/>
            <person name="PoliReddy D."/>
            <person name="Sugumar T."/>
            <person name="Rathinam K."/>
            <person name="Alqarawi S."/>
            <person name="Khalil A.B."/>
            <person name="Sivakumar N."/>
        </authorList>
    </citation>
    <scope>NUCLEOTIDE SEQUENCE [LARGE SCALE GENOMIC DNA]</scope>
    <source>
        <strain evidence="2 3">AK1</strain>
    </source>
</reference>